<keyword evidence="2" id="KW-1185">Reference proteome</keyword>
<protein>
    <submittedName>
        <fullName evidence="1">Uncharacterized protein</fullName>
    </submittedName>
</protein>
<proteinExistence type="predicted"/>
<reference evidence="2" key="1">
    <citation type="submission" date="2016-08" db="EMBL/GenBank/DDBJ databases">
        <authorList>
            <person name="Seilhamer J.J."/>
        </authorList>
    </citation>
    <scope>NUCLEOTIDE SEQUENCE [LARGE SCALE GENOMIC DNA]</scope>
</reference>
<gene>
    <name evidence="1" type="ORF">SEA_WEASELS2_12</name>
</gene>
<name>A0A1I9S9Z6_9CAUD</name>
<accession>A0A1I9S9Z6</accession>
<organism evidence="1 2">
    <name type="scientific">Rhodococcus phage Weasels2</name>
    <dbReference type="NCBI Taxonomy" id="1897437"/>
    <lineage>
        <taxon>Viruses</taxon>
        <taxon>Duplodnaviria</taxon>
        <taxon>Heunggongvirae</taxon>
        <taxon>Uroviricota</taxon>
        <taxon>Caudoviricetes</taxon>
        <taxon>Weaselvirus</taxon>
        <taxon>Weaselvirus weasel</taxon>
    </lineage>
</organism>
<sequence>MNELRYSEERNIKVSIDFTEDELGDLHAIVVRSKLSRESPNRKISYTTLEQRLKDIVNEVLK</sequence>
<dbReference type="EMBL" id="KX774321">
    <property type="protein sequence ID" value="AOZ63602.1"/>
    <property type="molecule type" value="Genomic_DNA"/>
</dbReference>
<dbReference type="Proteomes" id="UP000224902">
    <property type="component" value="Segment"/>
</dbReference>
<evidence type="ECO:0000313" key="1">
    <source>
        <dbReference type="EMBL" id="AOZ63602.1"/>
    </source>
</evidence>
<evidence type="ECO:0000313" key="2">
    <source>
        <dbReference type="Proteomes" id="UP000224902"/>
    </source>
</evidence>